<dbReference type="DNASU" id="3740300"/>
<dbReference type="SMR" id="Q39W11"/>
<keyword evidence="1" id="KW-0328">Glycosyltransferase</keyword>
<dbReference type="GO" id="GO:0008107">
    <property type="term" value="F:galactoside 2-alpha-L-fucosyltransferase activity"/>
    <property type="evidence" value="ECO:0007669"/>
    <property type="project" value="InterPro"/>
</dbReference>
<dbReference type="EMBL" id="CP000148">
    <property type="protein sequence ID" value="ABB31563.1"/>
    <property type="molecule type" value="Genomic_DNA"/>
</dbReference>
<evidence type="ECO:0000313" key="3">
    <source>
        <dbReference type="EMBL" id="ABB31563.1"/>
    </source>
</evidence>
<dbReference type="HOGENOM" id="CLU_043399_3_1_7"/>
<organism evidence="3 4">
    <name type="scientific">Geobacter metallireducens (strain ATCC 53774 / DSM 7210 / GS-15)</name>
    <dbReference type="NCBI Taxonomy" id="269799"/>
    <lineage>
        <taxon>Bacteria</taxon>
        <taxon>Pseudomonadati</taxon>
        <taxon>Thermodesulfobacteriota</taxon>
        <taxon>Desulfuromonadia</taxon>
        <taxon>Geobacterales</taxon>
        <taxon>Geobacteraceae</taxon>
        <taxon>Geobacter</taxon>
    </lineage>
</organism>
<reference evidence="3 4" key="2">
    <citation type="journal article" date="2009" name="BMC Microbiol.">
        <title>The genome sequence of Geobacter metallireducens: features of metabolism, physiology and regulation common and dissimilar to Geobacter sulfurreducens.</title>
        <authorList>
            <person name="Aklujkar M."/>
            <person name="Krushkal J."/>
            <person name="DiBartolo G."/>
            <person name="Lapidus A."/>
            <person name="Land M.L."/>
            <person name="Lovley D.R."/>
        </authorList>
    </citation>
    <scope>NUCLEOTIDE SEQUENCE [LARGE SCALE GENOMIC DNA]</scope>
    <source>
        <strain evidence="4">ATCC 53774 / DSM 7210 / GS-15</strain>
    </source>
</reference>
<dbReference type="Gene3D" id="3.40.50.11350">
    <property type="match status" value="1"/>
</dbReference>
<sequence length="294" mass="34330">MDIHVLSYGLGNQLSQYAFFINRRQLMQRAYAFYAFKQHNGYELDRIFGLKEGLPWYLQFVRVVFRLGISRRFYSKRTADFVLSLFRIKVIDEAYNYEFDPSLLKPWFGIRILYGGWHDSRYFHPSEAAVRTAFSFPPLDDVNDAILQQIDAVYGVSIHVRRGDYLKGINSNLFGGIATLEYYRNAIGWAITYCKHRSLEIKFYVFSDDIDWCKQNLGLRDAVYVSGNSKTDSWKDILLMSHCRANIIANSTFSWWAAWLNQQPNKVVICPTKFINTDSPNQTIYPAAWHQIEG</sequence>
<dbReference type="CAZy" id="GT11">
    <property type="family name" value="Glycosyltransferase Family 11"/>
</dbReference>
<keyword evidence="2 3" id="KW-0808">Transferase</keyword>
<evidence type="ECO:0000256" key="2">
    <source>
        <dbReference type="ARBA" id="ARBA00022679"/>
    </source>
</evidence>
<evidence type="ECO:0000256" key="1">
    <source>
        <dbReference type="ARBA" id="ARBA00022676"/>
    </source>
</evidence>
<dbReference type="GO" id="GO:0016020">
    <property type="term" value="C:membrane"/>
    <property type="evidence" value="ECO:0007669"/>
    <property type="project" value="InterPro"/>
</dbReference>
<keyword evidence="4" id="KW-1185">Reference proteome</keyword>
<dbReference type="InterPro" id="IPR002516">
    <property type="entry name" value="Glyco_trans_11"/>
</dbReference>
<gene>
    <name evidence="3" type="ordered locus">Gmet_1328</name>
</gene>
<dbReference type="CDD" id="cd11301">
    <property type="entry name" value="Fut1_Fut2_like"/>
    <property type="match status" value="1"/>
</dbReference>
<dbReference type="eggNOG" id="ENOG502ZC3Y">
    <property type="taxonomic scope" value="Bacteria"/>
</dbReference>
<reference evidence="3 4" key="1">
    <citation type="submission" date="2005-10" db="EMBL/GenBank/DDBJ databases">
        <title>Complete sequence of Geobacter metallireducens GS-15.</title>
        <authorList>
            <consortium name="US DOE Joint Genome Institute"/>
            <person name="Copeland A."/>
            <person name="Lucas S."/>
            <person name="Lapidus A."/>
            <person name="Barry K."/>
            <person name="Detter J.C."/>
            <person name="Glavina T."/>
            <person name="Hammon N."/>
            <person name="Israni S."/>
            <person name="Pitluck S."/>
            <person name="Di Bartolo G."/>
            <person name="Chain P."/>
            <person name="Schmutz J."/>
            <person name="Larimer F."/>
            <person name="Land M."/>
            <person name="Kyrpides N."/>
            <person name="Ivanova N."/>
            <person name="Richardson P."/>
        </authorList>
    </citation>
    <scope>NUCLEOTIDE SEQUENCE [LARGE SCALE GENOMIC DNA]</scope>
    <source>
        <strain evidence="4">ATCC 53774 / DSM 7210 / GS-15</strain>
    </source>
</reference>
<dbReference type="RefSeq" id="WP_004514699.1">
    <property type="nucleotide sequence ID" value="NC_007517.1"/>
</dbReference>
<name>Q39W11_GEOMG</name>
<dbReference type="Proteomes" id="UP000007073">
    <property type="component" value="Chromosome"/>
</dbReference>
<proteinExistence type="predicted"/>
<dbReference type="STRING" id="269799.Gmet_1328"/>
<protein>
    <submittedName>
        <fullName evidence="3">Glycosyltransferase</fullName>
    </submittedName>
</protein>
<dbReference type="GO" id="GO:0005975">
    <property type="term" value="P:carbohydrate metabolic process"/>
    <property type="evidence" value="ECO:0007669"/>
    <property type="project" value="InterPro"/>
</dbReference>
<dbReference type="AlphaFoldDB" id="Q39W11"/>
<dbReference type="PANTHER" id="PTHR11927">
    <property type="entry name" value="GALACTOSIDE 2-L-FUCOSYLTRANSFERASE"/>
    <property type="match status" value="1"/>
</dbReference>
<evidence type="ECO:0000313" key="4">
    <source>
        <dbReference type="Proteomes" id="UP000007073"/>
    </source>
</evidence>
<accession>Q39W11</accession>
<dbReference type="PANTHER" id="PTHR11927:SF9">
    <property type="entry name" value="L-FUCOSYLTRANSFERASE"/>
    <property type="match status" value="1"/>
</dbReference>
<dbReference type="KEGG" id="gme:Gmet_1328"/>
<dbReference type="Pfam" id="PF01531">
    <property type="entry name" value="Glyco_transf_11"/>
    <property type="match status" value="1"/>
</dbReference>